<dbReference type="Gene3D" id="3.30.160.240">
    <property type="entry name" value="Rv1738"/>
    <property type="match status" value="1"/>
</dbReference>
<reference evidence="3" key="1">
    <citation type="journal article" date="2019" name="Int. J. Syst. Evol. Microbiol.">
        <title>The Global Catalogue of Microorganisms (GCM) 10K type strain sequencing project: providing services to taxonomists for standard genome sequencing and annotation.</title>
        <authorList>
            <consortium name="The Broad Institute Genomics Platform"/>
            <consortium name="The Broad Institute Genome Sequencing Center for Infectious Disease"/>
            <person name="Wu L."/>
            <person name="Ma J."/>
        </authorList>
    </citation>
    <scope>NUCLEOTIDE SEQUENCE [LARGE SCALE GENOMIC DNA]</scope>
    <source>
        <strain evidence="3">JCM 16013</strain>
    </source>
</reference>
<organism evidence="2 3">
    <name type="scientific">Catenulispora subtropica</name>
    <dbReference type="NCBI Taxonomy" id="450798"/>
    <lineage>
        <taxon>Bacteria</taxon>
        <taxon>Bacillati</taxon>
        <taxon>Actinomycetota</taxon>
        <taxon>Actinomycetes</taxon>
        <taxon>Catenulisporales</taxon>
        <taxon>Catenulisporaceae</taxon>
        <taxon>Catenulispora</taxon>
    </lineage>
</organism>
<dbReference type="Pfam" id="PF08940">
    <property type="entry name" value="DUF1918"/>
    <property type="match status" value="1"/>
</dbReference>
<dbReference type="InterPro" id="IPR015035">
    <property type="entry name" value="DUF1918"/>
</dbReference>
<dbReference type="InterPro" id="IPR015057">
    <property type="entry name" value="Rv2632c-like"/>
</dbReference>
<dbReference type="SUPFAM" id="SSF143212">
    <property type="entry name" value="Rv2632c-like"/>
    <property type="match status" value="1"/>
</dbReference>
<dbReference type="Gene3D" id="2.30.30.440">
    <property type="entry name" value="Domain of unknown function DUF1918"/>
    <property type="match status" value="1"/>
</dbReference>
<dbReference type="Pfam" id="PF08962">
    <property type="entry name" value="Rv2632c-like"/>
    <property type="match status" value="1"/>
</dbReference>
<dbReference type="InterPro" id="IPR038070">
    <property type="entry name" value="Rv2632c-like_sf"/>
</dbReference>
<dbReference type="Proteomes" id="UP001499854">
    <property type="component" value="Unassembled WGS sequence"/>
</dbReference>
<protein>
    <recommendedName>
        <fullName evidence="1">DUF1918 domain-containing protein</fullName>
    </recommendedName>
</protein>
<comment type="caution">
    <text evidence="2">The sequence shown here is derived from an EMBL/GenBank/DDBJ whole genome shotgun (WGS) entry which is preliminary data.</text>
</comment>
<feature type="domain" description="DUF1918" evidence="1">
    <location>
        <begin position="1"/>
        <end position="58"/>
    </location>
</feature>
<dbReference type="EMBL" id="BAAAQM010000083">
    <property type="protein sequence ID" value="GAA2004694.1"/>
    <property type="molecule type" value="Genomic_DNA"/>
</dbReference>
<dbReference type="SUPFAM" id="SSF50118">
    <property type="entry name" value="Cell growth inhibitor/plasmid maintenance toxic component"/>
    <property type="match status" value="1"/>
</dbReference>
<gene>
    <name evidence="2" type="ORF">GCM10009838_83640</name>
</gene>
<proteinExistence type="predicted"/>
<evidence type="ECO:0000313" key="3">
    <source>
        <dbReference type="Proteomes" id="UP001499854"/>
    </source>
</evidence>
<accession>A0ABP5ES63</accession>
<dbReference type="RefSeq" id="WP_344662785.1">
    <property type="nucleotide sequence ID" value="NZ_BAAAQM010000083.1"/>
</dbReference>
<evidence type="ECO:0000259" key="1">
    <source>
        <dbReference type="Pfam" id="PF08940"/>
    </source>
</evidence>
<name>A0ABP5ES63_9ACTN</name>
<sequence length="166" mass="17702">MKAAVGDRIAILSRHLDETVREGEIVEVHGAGGDPPYVVHWLDSGHTGVLFPGPDARVRPGEHDRVGGIGGGRAKQWQVSVAVVEYDTGETKAHVIAHTGQRVLQSHGRARRLVGDTDAPEIGDEVAVGRAFLALGEELLDQAARDVEDVEGHRTVVRRSEDGSAG</sequence>
<evidence type="ECO:0000313" key="2">
    <source>
        <dbReference type="EMBL" id="GAA2004694.1"/>
    </source>
</evidence>
<keyword evidence="3" id="KW-1185">Reference proteome</keyword>